<accession>A0A392MD79</accession>
<evidence type="ECO:0000256" key="1">
    <source>
        <dbReference type="SAM" id="Phobius"/>
    </source>
</evidence>
<protein>
    <submittedName>
        <fullName evidence="2">Uncharacterized protein</fullName>
    </submittedName>
</protein>
<organism evidence="2 3">
    <name type="scientific">Trifolium medium</name>
    <dbReference type="NCBI Taxonomy" id="97028"/>
    <lineage>
        <taxon>Eukaryota</taxon>
        <taxon>Viridiplantae</taxon>
        <taxon>Streptophyta</taxon>
        <taxon>Embryophyta</taxon>
        <taxon>Tracheophyta</taxon>
        <taxon>Spermatophyta</taxon>
        <taxon>Magnoliopsida</taxon>
        <taxon>eudicotyledons</taxon>
        <taxon>Gunneridae</taxon>
        <taxon>Pentapetalae</taxon>
        <taxon>rosids</taxon>
        <taxon>fabids</taxon>
        <taxon>Fabales</taxon>
        <taxon>Fabaceae</taxon>
        <taxon>Papilionoideae</taxon>
        <taxon>50 kb inversion clade</taxon>
        <taxon>NPAAA clade</taxon>
        <taxon>Hologalegina</taxon>
        <taxon>IRL clade</taxon>
        <taxon>Trifolieae</taxon>
        <taxon>Trifolium</taxon>
    </lineage>
</organism>
<feature type="transmembrane region" description="Helical" evidence="1">
    <location>
        <begin position="104"/>
        <end position="123"/>
    </location>
</feature>
<proteinExistence type="predicted"/>
<keyword evidence="1" id="KW-0812">Transmembrane</keyword>
<dbReference type="Proteomes" id="UP000265520">
    <property type="component" value="Unassembled WGS sequence"/>
</dbReference>
<dbReference type="EMBL" id="LXQA010006488">
    <property type="protein sequence ID" value="MCH84234.1"/>
    <property type="molecule type" value="Genomic_DNA"/>
</dbReference>
<reference evidence="2 3" key="1">
    <citation type="journal article" date="2018" name="Front. Plant Sci.">
        <title>Red Clover (Trifolium pratense) and Zigzag Clover (T. medium) - A Picture of Genomic Similarities and Differences.</title>
        <authorList>
            <person name="Dluhosova J."/>
            <person name="Istvanek J."/>
            <person name="Nedelnik J."/>
            <person name="Repkova J."/>
        </authorList>
    </citation>
    <scope>NUCLEOTIDE SEQUENCE [LARGE SCALE GENOMIC DNA]</scope>
    <source>
        <strain evidence="3">cv. 10/8</strain>
        <tissue evidence="2">Leaf</tissue>
    </source>
</reference>
<name>A0A392MD79_9FABA</name>
<gene>
    <name evidence="2" type="ORF">A2U01_0005065</name>
</gene>
<keyword evidence="3" id="KW-1185">Reference proteome</keyword>
<keyword evidence="1" id="KW-0472">Membrane</keyword>
<evidence type="ECO:0000313" key="3">
    <source>
        <dbReference type="Proteomes" id="UP000265520"/>
    </source>
</evidence>
<keyword evidence="1" id="KW-1133">Transmembrane helix</keyword>
<dbReference type="AlphaFoldDB" id="A0A392MD79"/>
<comment type="caution">
    <text evidence="2">The sequence shown here is derived from an EMBL/GenBank/DDBJ whole genome shotgun (WGS) entry which is preliminary data.</text>
</comment>
<evidence type="ECO:0000313" key="2">
    <source>
        <dbReference type="EMBL" id="MCH84234.1"/>
    </source>
</evidence>
<sequence length="146" mass="15797">MRSGGCDMKGQIASLPSATSGALDVFDLAPWIKATIQMGGGVTLARAGASAGDLPIMTGDPFAVFLDFLSSPSSSTTFLQGCKWWLAPFPSHKRWFSRISGEKFTVLAAFHLSGTVVIGVLRLSNYRFLGFNEGQRRAFMRLCEQV</sequence>